<dbReference type="WBParaSite" id="Hba_07842">
    <property type="protein sequence ID" value="Hba_07842"/>
    <property type="gene ID" value="Hba_07842"/>
</dbReference>
<accession>A0A1I7WRN2</accession>
<protein>
    <submittedName>
        <fullName evidence="3">CUB domain-containing protein</fullName>
    </submittedName>
</protein>
<organism evidence="2 3">
    <name type="scientific">Heterorhabditis bacteriophora</name>
    <name type="common">Entomopathogenic nematode worm</name>
    <dbReference type="NCBI Taxonomy" id="37862"/>
    <lineage>
        <taxon>Eukaryota</taxon>
        <taxon>Metazoa</taxon>
        <taxon>Ecdysozoa</taxon>
        <taxon>Nematoda</taxon>
        <taxon>Chromadorea</taxon>
        <taxon>Rhabditida</taxon>
        <taxon>Rhabditina</taxon>
        <taxon>Rhabditomorpha</taxon>
        <taxon>Strongyloidea</taxon>
        <taxon>Heterorhabditidae</taxon>
        <taxon>Heterorhabditis</taxon>
    </lineage>
</organism>
<proteinExistence type="predicted"/>
<evidence type="ECO:0000313" key="2">
    <source>
        <dbReference type="Proteomes" id="UP000095283"/>
    </source>
</evidence>
<dbReference type="AlphaFoldDB" id="A0A1I7WRN2"/>
<name>A0A1I7WRN2_HETBA</name>
<feature type="compositionally biased region" description="Polar residues" evidence="1">
    <location>
        <begin position="21"/>
        <end position="36"/>
    </location>
</feature>
<reference evidence="3" key="1">
    <citation type="submission" date="2016-11" db="UniProtKB">
        <authorList>
            <consortium name="WormBaseParasite"/>
        </authorList>
    </citation>
    <scope>IDENTIFICATION</scope>
</reference>
<dbReference type="Proteomes" id="UP000095283">
    <property type="component" value="Unplaced"/>
</dbReference>
<sequence length="245" mass="27898">MNTVSDFSTEKTQRTMELTPLVSQETEDNGSSSDRSIVNVSELDRESTQISKLPEKMRSLIRVRSTQPSSAEYTQKENLNISPRKTLDVIIEKESDKDYVDRCSGKFRCTWTVSLEDSAESKFSGGFFLYFSRAFLSRGFALALYRAEALPRGSSLTSPLGVSSGFKSPSKATHNEWLETTRTTFRIEKLFWMTIVEQLSMGRVWQEEGERNGDASWSRRGTDPALISRLRMTYTTMPLQDFSDQ</sequence>
<evidence type="ECO:0000313" key="3">
    <source>
        <dbReference type="WBParaSite" id="Hba_07842"/>
    </source>
</evidence>
<evidence type="ECO:0000256" key="1">
    <source>
        <dbReference type="SAM" id="MobiDB-lite"/>
    </source>
</evidence>
<feature type="region of interest" description="Disordered" evidence="1">
    <location>
        <begin position="1"/>
        <end position="36"/>
    </location>
</feature>
<keyword evidence="2" id="KW-1185">Reference proteome</keyword>